<evidence type="ECO:0000256" key="5">
    <source>
        <dbReference type="ARBA" id="ARBA00023136"/>
    </source>
</evidence>
<feature type="transmembrane region" description="Helical" evidence="6">
    <location>
        <begin position="203"/>
        <end position="226"/>
    </location>
</feature>
<dbReference type="Gene3D" id="3.40.1710.10">
    <property type="entry name" value="abc type-2 transporter like domain"/>
    <property type="match status" value="1"/>
</dbReference>
<feature type="transmembrane region" description="Helical" evidence="6">
    <location>
        <begin position="247"/>
        <end position="267"/>
    </location>
</feature>
<evidence type="ECO:0000256" key="2">
    <source>
        <dbReference type="ARBA" id="ARBA00022475"/>
    </source>
</evidence>
<keyword evidence="5 6" id="KW-0472">Membrane</keyword>
<dbReference type="GO" id="GO:0140359">
    <property type="term" value="F:ABC-type transporter activity"/>
    <property type="evidence" value="ECO:0007669"/>
    <property type="project" value="InterPro"/>
</dbReference>
<name>A0A7C3RQX4_DICTH</name>
<sequence>MNKFLNLLRKEIKELVTFQLIISLIFTILLFNFMGSITKSEIKKAVETRNIYVLDLDKSEISRELLSNLSLANFKVKLLNEVLSKEDKDLAFDFARREKINFFILIPENFGSLVSRFKPVEIEIYSFIRSFSLGSNVGSAVLDQVINAMNRYMSDQFIRAKFPGIDPDNLKNPIKKKEFVIVKDRIAEGTTSEVLNSVYSQSIFIPIILMIVIMYTSQMVLSAIAMEKQDKTLETLLTVPIGRKHIVIAKMMGAGIVGIISSLIYMYGYRSFMGGISGNVDVSSTSDIIQKLGVSFTPYGYTLFGISLFLAILCGLALSTILGVLAEDLKSAQSMSLPLVFLVIVPYFVSLFSDINNLSLPVRLIIMAIPFSHPFIASREILLGNYNIVFFGILYMVVVFIALIVIAAKIFSTDRILTMKIGFLRRKSS</sequence>
<accession>A0A7C3RQX4</accession>
<evidence type="ECO:0000256" key="4">
    <source>
        <dbReference type="ARBA" id="ARBA00022989"/>
    </source>
</evidence>
<feature type="transmembrane region" description="Helical" evidence="6">
    <location>
        <begin position="301"/>
        <end position="325"/>
    </location>
</feature>
<proteinExistence type="predicted"/>
<dbReference type="InterPro" id="IPR013525">
    <property type="entry name" value="ABC2_TM"/>
</dbReference>
<evidence type="ECO:0000256" key="1">
    <source>
        <dbReference type="ARBA" id="ARBA00004651"/>
    </source>
</evidence>
<protein>
    <submittedName>
        <fullName evidence="8">ABC transporter permease</fullName>
    </submittedName>
</protein>
<dbReference type="AlphaFoldDB" id="A0A7C3RQX4"/>
<feature type="transmembrane region" description="Helical" evidence="6">
    <location>
        <begin position="337"/>
        <end position="355"/>
    </location>
</feature>
<comment type="caution">
    <text evidence="8">The sequence shown here is derived from an EMBL/GenBank/DDBJ whole genome shotgun (WGS) entry which is preliminary data.</text>
</comment>
<feature type="transmembrane region" description="Helical" evidence="6">
    <location>
        <begin position="12"/>
        <end position="34"/>
    </location>
</feature>
<dbReference type="PANTHER" id="PTHR30294:SF29">
    <property type="entry name" value="MULTIDRUG ABC TRANSPORTER PERMEASE YBHS-RELATED"/>
    <property type="match status" value="1"/>
</dbReference>
<feature type="domain" description="ABC-2 type transporter transmembrane" evidence="7">
    <location>
        <begin position="19"/>
        <end position="408"/>
    </location>
</feature>
<evidence type="ECO:0000259" key="7">
    <source>
        <dbReference type="Pfam" id="PF12698"/>
    </source>
</evidence>
<evidence type="ECO:0000313" key="8">
    <source>
        <dbReference type="EMBL" id="HFX13382.1"/>
    </source>
</evidence>
<dbReference type="GO" id="GO:0005886">
    <property type="term" value="C:plasma membrane"/>
    <property type="evidence" value="ECO:0007669"/>
    <property type="project" value="UniProtKB-SubCell"/>
</dbReference>
<evidence type="ECO:0000256" key="6">
    <source>
        <dbReference type="SAM" id="Phobius"/>
    </source>
</evidence>
<keyword evidence="2" id="KW-1003">Cell membrane</keyword>
<dbReference type="InterPro" id="IPR051449">
    <property type="entry name" value="ABC-2_transporter_component"/>
</dbReference>
<dbReference type="EMBL" id="DTIN01000014">
    <property type="protein sequence ID" value="HFX13382.1"/>
    <property type="molecule type" value="Genomic_DNA"/>
</dbReference>
<keyword evidence="3 6" id="KW-0812">Transmembrane</keyword>
<gene>
    <name evidence="8" type="ORF">ENW00_04370</name>
</gene>
<dbReference type="PANTHER" id="PTHR30294">
    <property type="entry name" value="MEMBRANE COMPONENT OF ABC TRANSPORTER YHHJ-RELATED"/>
    <property type="match status" value="1"/>
</dbReference>
<organism evidence="8">
    <name type="scientific">Dictyoglomus thermophilum</name>
    <dbReference type="NCBI Taxonomy" id="14"/>
    <lineage>
        <taxon>Bacteria</taxon>
        <taxon>Pseudomonadati</taxon>
        <taxon>Dictyoglomota</taxon>
        <taxon>Dictyoglomia</taxon>
        <taxon>Dictyoglomales</taxon>
        <taxon>Dictyoglomaceae</taxon>
        <taxon>Dictyoglomus</taxon>
    </lineage>
</organism>
<evidence type="ECO:0000256" key="3">
    <source>
        <dbReference type="ARBA" id="ARBA00022692"/>
    </source>
</evidence>
<comment type="subcellular location">
    <subcellularLocation>
        <location evidence="1">Cell membrane</location>
        <topology evidence="1">Multi-pass membrane protein</topology>
    </subcellularLocation>
</comment>
<feature type="transmembrane region" description="Helical" evidence="6">
    <location>
        <begin position="388"/>
        <end position="411"/>
    </location>
</feature>
<reference evidence="8" key="1">
    <citation type="journal article" date="2020" name="mSystems">
        <title>Genome- and Community-Level Interaction Insights into Carbon Utilization and Element Cycling Functions of Hydrothermarchaeota in Hydrothermal Sediment.</title>
        <authorList>
            <person name="Zhou Z."/>
            <person name="Liu Y."/>
            <person name="Xu W."/>
            <person name="Pan J."/>
            <person name="Luo Z.H."/>
            <person name="Li M."/>
        </authorList>
    </citation>
    <scope>NUCLEOTIDE SEQUENCE [LARGE SCALE GENOMIC DNA]</scope>
    <source>
        <strain evidence="8">SpSt-81</strain>
    </source>
</reference>
<dbReference type="Pfam" id="PF12698">
    <property type="entry name" value="ABC2_membrane_3"/>
    <property type="match status" value="1"/>
</dbReference>
<keyword evidence="4 6" id="KW-1133">Transmembrane helix</keyword>